<feature type="region of interest" description="Disordered" evidence="1">
    <location>
        <begin position="1"/>
        <end position="71"/>
    </location>
</feature>
<feature type="compositionally biased region" description="Acidic residues" evidence="1">
    <location>
        <begin position="415"/>
        <end position="432"/>
    </location>
</feature>
<protein>
    <submittedName>
        <fullName evidence="2">Uncharacterized protein</fullName>
    </submittedName>
</protein>
<sequence>MSSSRRHLGSQRTAQAGPSSPTATGSKRGRQGSPSDDAPRPSKKSKGKQKAKGPRTAAQKKRGHKDPDHLTQDSLTEAEKSLQCLWGVFSATDVPEMPTPAQITAFNRRFTTTDKWEAYYNTLSHNSTEALSKISALRRDATLRTKSPIARNIAAMDDHDLNTMFVGILSPGLKQWRPDLVGGTFQDCATNHAYVRLSPDLSLLNDRKVLQKLYRNCIWSLNRRKVVSELTLPGSVVARVKVTQDYKRQNALADNRGTSIRGNGWPGEVALLVEESFSNSEDEYDPTDGRFTILPKDARSSDITIFIRSVDEDRETVGKADGRWKERDRKVVEGAQPTKISARLPRKVPLDWFNPTIFNKYPAILRARYRDSGVALPAARHWVNGRVPDKFKSMSNTEFKPYSDEVRGYYKLPTDEELAQMDLDGDADEEYDGNGQKMDVDDEDEPATSDE</sequence>
<gene>
    <name evidence="2" type="ORF">DFH08DRAFT_1024928</name>
</gene>
<feature type="compositionally biased region" description="Basic residues" evidence="1">
    <location>
        <begin position="41"/>
        <end position="64"/>
    </location>
</feature>
<feature type="compositionally biased region" description="Polar residues" evidence="1">
    <location>
        <begin position="10"/>
        <end position="25"/>
    </location>
</feature>
<keyword evidence="3" id="KW-1185">Reference proteome</keyword>
<dbReference type="AlphaFoldDB" id="A0AAD7F385"/>
<reference evidence="2" key="1">
    <citation type="submission" date="2023-03" db="EMBL/GenBank/DDBJ databases">
        <title>Massive genome expansion in bonnet fungi (Mycena s.s.) driven by repeated elements and novel gene families across ecological guilds.</title>
        <authorList>
            <consortium name="Lawrence Berkeley National Laboratory"/>
            <person name="Harder C.B."/>
            <person name="Miyauchi S."/>
            <person name="Viragh M."/>
            <person name="Kuo A."/>
            <person name="Thoen E."/>
            <person name="Andreopoulos B."/>
            <person name="Lu D."/>
            <person name="Skrede I."/>
            <person name="Drula E."/>
            <person name="Henrissat B."/>
            <person name="Morin E."/>
            <person name="Kohler A."/>
            <person name="Barry K."/>
            <person name="LaButti K."/>
            <person name="Morin E."/>
            <person name="Salamov A."/>
            <person name="Lipzen A."/>
            <person name="Mereny Z."/>
            <person name="Hegedus B."/>
            <person name="Baldrian P."/>
            <person name="Stursova M."/>
            <person name="Weitz H."/>
            <person name="Taylor A."/>
            <person name="Grigoriev I.V."/>
            <person name="Nagy L.G."/>
            <person name="Martin F."/>
            <person name="Kauserud H."/>
        </authorList>
    </citation>
    <scope>NUCLEOTIDE SEQUENCE</scope>
    <source>
        <strain evidence="2">CBHHK002</strain>
    </source>
</reference>
<dbReference type="Proteomes" id="UP001218218">
    <property type="component" value="Unassembled WGS sequence"/>
</dbReference>
<organism evidence="2 3">
    <name type="scientific">Mycena albidolilacea</name>
    <dbReference type="NCBI Taxonomy" id="1033008"/>
    <lineage>
        <taxon>Eukaryota</taxon>
        <taxon>Fungi</taxon>
        <taxon>Dikarya</taxon>
        <taxon>Basidiomycota</taxon>
        <taxon>Agaricomycotina</taxon>
        <taxon>Agaricomycetes</taxon>
        <taxon>Agaricomycetidae</taxon>
        <taxon>Agaricales</taxon>
        <taxon>Marasmiineae</taxon>
        <taxon>Mycenaceae</taxon>
        <taxon>Mycena</taxon>
    </lineage>
</organism>
<evidence type="ECO:0000313" key="3">
    <source>
        <dbReference type="Proteomes" id="UP001218218"/>
    </source>
</evidence>
<comment type="caution">
    <text evidence="2">The sequence shown here is derived from an EMBL/GenBank/DDBJ whole genome shotgun (WGS) entry which is preliminary data.</text>
</comment>
<evidence type="ECO:0000256" key="1">
    <source>
        <dbReference type="SAM" id="MobiDB-lite"/>
    </source>
</evidence>
<proteinExistence type="predicted"/>
<accession>A0AAD7F385</accession>
<feature type="region of interest" description="Disordered" evidence="1">
    <location>
        <begin position="415"/>
        <end position="451"/>
    </location>
</feature>
<dbReference type="EMBL" id="JARIHO010000004">
    <property type="protein sequence ID" value="KAJ7362624.1"/>
    <property type="molecule type" value="Genomic_DNA"/>
</dbReference>
<evidence type="ECO:0000313" key="2">
    <source>
        <dbReference type="EMBL" id="KAJ7362624.1"/>
    </source>
</evidence>
<name>A0AAD7F385_9AGAR</name>
<feature type="compositionally biased region" description="Acidic residues" evidence="1">
    <location>
        <begin position="440"/>
        <end position="451"/>
    </location>
</feature>